<reference evidence="7 8" key="1">
    <citation type="submission" date="2019-03" db="EMBL/GenBank/DDBJ databases">
        <title>Sequencing 23 genomes of Wallemia ichthyophaga.</title>
        <authorList>
            <person name="Gostincar C."/>
        </authorList>
    </citation>
    <scope>NUCLEOTIDE SEQUENCE [LARGE SCALE GENOMIC DNA]</scope>
    <source>
        <strain evidence="6 8">EXF-6200</strain>
        <strain evidence="5 7">EXF-8621</strain>
    </source>
</reference>
<evidence type="ECO:0000256" key="2">
    <source>
        <dbReference type="ARBA" id="ARBA00022942"/>
    </source>
</evidence>
<keyword evidence="2" id="KW-0647">Proteasome</keyword>
<dbReference type="InterPro" id="IPR054179">
    <property type="entry name" value="PSD13_N"/>
</dbReference>
<dbReference type="Pfam" id="PF01399">
    <property type="entry name" value="PCI"/>
    <property type="match status" value="1"/>
</dbReference>
<dbReference type="Proteomes" id="UP000306954">
    <property type="component" value="Unassembled WGS sequence"/>
</dbReference>
<sequence length="400" mass="44933">MSTTSYINKIKGEAPVTIQEDLRNLEDYFNKRLYHQLTKTLKGLIQKDEISKYLVGLWNNFITSFKDKLNQLRLVEIGVRVAQQMDPQESLSFLQSLLGSLPTPRAALSPSLKPSTAKPFDEEQSPTKTEAEAYVLARISIAHYDLLLGNLDKAKEAMDVCERTLDSMDGVEASVTGAWLRVSGDFYKSKAEYAAFYRTTLLYISCAGLDQLDKVEQIQKSHDLAIAALLGDTIYNFGELLTHPVLNALNGSDLEWLKDIIYIFNEGDIAKFELNANKLANESILQESQAFLRQKICLMALIECIFKRSSKDRVLSFSTIGAETKLPSDEVEHLIMKALSLNLIRGTIDQVSSTASINWVQPRVLDKNQIKSLASRLNEWRSKVENVAVNVNSQAPELFT</sequence>
<dbReference type="Pfam" id="PF22037">
    <property type="entry name" value="PSD13_N"/>
    <property type="match status" value="1"/>
</dbReference>
<dbReference type="PROSITE" id="PS50250">
    <property type="entry name" value="PCI"/>
    <property type="match status" value="1"/>
</dbReference>
<dbReference type="GO" id="GO:0005198">
    <property type="term" value="F:structural molecule activity"/>
    <property type="evidence" value="ECO:0007669"/>
    <property type="project" value="TreeGrafter"/>
</dbReference>
<dbReference type="GO" id="GO:0006511">
    <property type="term" value="P:ubiquitin-dependent protein catabolic process"/>
    <property type="evidence" value="ECO:0007669"/>
    <property type="project" value="TreeGrafter"/>
</dbReference>
<feature type="domain" description="PCI" evidence="4">
    <location>
        <begin position="195"/>
        <end position="362"/>
    </location>
</feature>
<dbReference type="GO" id="GO:0008541">
    <property type="term" value="C:proteasome regulatory particle, lid subcomplex"/>
    <property type="evidence" value="ECO:0007669"/>
    <property type="project" value="TreeGrafter"/>
</dbReference>
<comment type="caution">
    <text evidence="6">The sequence shown here is derived from an EMBL/GenBank/DDBJ whole genome shotgun (WGS) entry which is preliminary data.</text>
</comment>
<proteinExistence type="inferred from homology"/>
<dbReference type="Proteomes" id="UP000310689">
    <property type="component" value="Unassembled WGS sequence"/>
</dbReference>
<gene>
    <name evidence="6" type="ORF">E3P86_01736</name>
    <name evidence="5" type="ORF">E3P90_01665</name>
</gene>
<evidence type="ECO:0000313" key="5">
    <source>
        <dbReference type="EMBL" id="TIB13509.1"/>
    </source>
</evidence>
<dbReference type="PANTHER" id="PTHR10539">
    <property type="entry name" value="26S PROTEASOME NON-ATPASE REGULATORY SUBUNIT 13"/>
    <property type="match status" value="1"/>
</dbReference>
<comment type="similarity">
    <text evidence="1">Belongs to the proteasome subunit S11 family.</text>
</comment>
<dbReference type="PANTHER" id="PTHR10539:SF0">
    <property type="entry name" value="26S PROTEASOME NON-ATPASE REGULATORY SUBUNIT 13"/>
    <property type="match status" value="1"/>
</dbReference>
<evidence type="ECO:0000259" key="4">
    <source>
        <dbReference type="PROSITE" id="PS50250"/>
    </source>
</evidence>
<name>A0A4T0I4E3_WALIC</name>
<dbReference type="EMBL" id="SPOF01000014">
    <property type="protein sequence ID" value="TIB13509.1"/>
    <property type="molecule type" value="Genomic_DNA"/>
</dbReference>
<organism evidence="6 8">
    <name type="scientific">Wallemia ichthyophaga</name>
    <dbReference type="NCBI Taxonomy" id="245174"/>
    <lineage>
        <taxon>Eukaryota</taxon>
        <taxon>Fungi</taxon>
        <taxon>Dikarya</taxon>
        <taxon>Basidiomycota</taxon>
        <taxon>Wallemiomycotina</taxon>
        <taxon>Wallemiomycetes</taxon>
        <taxon>Wallemiales</taxon>
        <taxon>Wallemiaceae</taxon>
        <taxon>Wallemia</taxon>
    </lineage>
</organism>
<dbReference type="GO" id="GO:0005829">
    <property type="term" value="C:cytosol"/>
    <property type="evidence" value="ECO:0007669"/>
    <property type="project" value="TreeGrafter"/>
</dbReference>
<accession>A0A4T0I4E3</accession>
<protein>
    <recommendedName>
        <fullName evidence="4">PCI domain-containing protein</fullName>
    </recommendedName>
</protein>
<dbReference type="AlphaFoldDB" id="A0A4T0I4E3"/>
<feature type="region of interest" description="Disordered" evidence="3">
    <location>
        <begin position="105"/>
        <end position="126"/>
    </location>
</feature>
<dbReference type="InterPro" id="IPR036390">
    <property type="entry name" value="WH_DNA-bd_sf"/>
</dbReference>
<dbReference type="EMBL" id="SPOI01000067">
    <property type="protein sequence ID" value="TIB38258.1"/>
    <property type="molecule type" value="Genomic_DNA"/>
</dbReference>
<evidence type="ECO:0000256" key="3">
    <source>
        <dbReference type="SAM" id="MobiDB-lite"/>
    </source>
</evidence>
<dbReference type="GO" id="GO:0005634">
    <property type="term" value="C:nucleus"/>
    <property type="evidence" value="ECO:0007669"/>
    <property type="project" value="TreeGrafter"/>
</dbReference>
<evidence type="ECO:0000313" key="7">
    <source>
        <dbReference type="Proteomes" id="UP000306954"/>
    </source>
</evidence>
<dbReference type="SMART" id="SM00088">
    <property type="entry name" value="PINT"/>
    <property type="match status" value="1"/>
</dbReference>
<dbReference type="InterPro" id="IPR035298">
    <property type="entry name" value="PSMD13"/>
</dbReference>
<dbReference type="SUPFAM" id="SSF46785">
    <property type="entry name" value="Winged helix' DNA-binding domain"/>
    <property type="match status" value="1"/>
</dbReference>
<evidence type="ECO:0000313" key="8">
    <source>
        <dbReference type="Proteomes" id="UP000310689"/>
    </source>
</evidence>
<evidence type="ECO:0000256" key="1">
    <source>
        <dbReference type="ARBA" id="ARBA00006207"/>
    </source>
</evidence>
<dbReference type="InterPro" id="IPR000717">
    <property type="entry name" value="PCI_dom"/>
</dbReference>
<evidence type="ECO:0000313" key="6">
    <source>
        <dbReference type="EMBL" id="TIB38258.1"/>
    </source>
</evidence>